<dbReference type="AlphaFoldDB" id="A0A378IR55"/>
<dbReference type="InterPro" id="IPR011010">
    <property type="entry name" value="DNA_brk_join_enz"/>
</dbReference>
<name>A0A378IR55_9GAMM</name>
<reference evidence="8 9" key="1">
    <citation type="submission" date="2018-06" db="EMBL/GenBank/DDBJ databases">
        <authorList>
            <consortium name="Pathogen Informatics"/>
            <person name="Doyle S."/>
        </authorList>
    </citation>
    <scope>NUCLEOTIDE SEQUENCE [LARGE SCALE GENOMIC DNA]</scope>
    <source>
        <strain evidence="8 9">NCTC11978</strain>
    </source>
</reference>
<evidence type="ECO:0000256" key="3">
    <source>
        <dbReference type="ARBA" id="ARBA00023125"/>
    </source>
</evidence>
<evidence type="ECO:0000259" key="6">
    <source>
        <dbReference type="PROSITE" id="PS51898"/>
    </source>
</evidence>
<evidence type="ECO:0000256" key="2">
    <source>
        <dbReference type="ARBA" id="ARBA00022908"/>
    </source>
</evidence>
<dbReference type="GO" id="GO:0015074">
    <property type="term" value="P:DNA integration"/>
    <property type="evidence" value="ECO:0007669"/>
    <property type="project" value="UniProtKB-KW"/>
</dbReference>
<dbReference type="EMBL" id="UGNY01000001">
    <property type="protein sequence ID" value="STX37706.1"/>
    <property type="molecule type" value="Genomic_DNA"/>
</dbReference>
<dbReference type="Proteomes" id="UP000254033">
    <property type="component" value="Unassembled WGS sequence"/>
</dbReference>
<dbReference type="InterPro" id="IPR050808">
    <property type="entry name" value="Phage_Integrase"/>
</dbReference>
<dbReference type="RefSeq" id="WP_115174718.1">
    <property type="nucleotide sequence ID" value="NZ_UGNY01000001.1"/>
</dbReference>
<protein>
    <submittedName>
        <fullName evidence="8">Integrase</fullName>
    </submittedName>
</protein>
<evidence type="ECO:0000256" key="5">
    <source>
        <dbReference type="PROSITE-ProRule" id="PRU01248"/>
    </source>
</evidence>
<dbReference type="Gene3D" id="3.30.160.390">
    <property type="entry name" value="Integrase, DNA-binding domain"/>
    <property type="match status" value="1"/>
</dbReference>
<evidence type="ECO:0000313" key="8">
    <source>
        <dbReference type="EMBL" id="STX37706.1"/>
    </source>
</evidence>
<evidence type="ECO:0000256" key="4">
    <source>
        <dbReference type="ARBA" id="ARBA00023172"/>
    </source>
</evidence>
<dbReference type="Pfam" id="PF13356">
    <property type="entry name" value="Arm-DNA-bind_3"/>
    <property type="match status" value="1"/>
</dbReference>
<keyword evidence="4" id="KW-0233">DNA recombination</keyword>
<dbReference type="Pfam" id="PF00589">
    <property type="entry name" value="Phage_integrase"/>
    <property type="match status" value="1"/>
</dbReference>
<dbReference type="Pfam" id="PF22022">
    <property type="entry name" value="Phage_int_M"/>
    <property type="match status" value="1"/>
</dbReference>
<dbReference type="InterPro" id="IPR044068">
    <property type="entry name" value="CB"/>
</dbReference>
<keyword evidence="3 5" id="KW-0238">DNA-binding</keyword>
<gene>
    <name evidence="8" type="primary">intA_1</name>
    <name evidence="8" type="ORF">NCTC11978_00883</name>
</gene>
<organism evidence="8 9">
    <name type="scientific">Legionella feeleii</name>
    <dbReference type="NCBI Taxonomy" id="453"/>
    <lineage>
        <taxon>Bacteria</taxon>
        <taxon>Pseudomonadati</taxon>
        <taxon>Pseudomonadota</taxon>
        <taxon>Gammaproteobacteria</taxon>
        <taxon>Legionellales</taxon>
        <taxon>Legionellaceae</taxon>
        <taxon>Legionella</taxon>
    </lineage>
</organism>
<dbReference type="Gene3D" id="1.10.150.130">
    <property type="match status" value="1"/>
</dbReference>
<dbReference type="PROSITE" id="PS51898">
    <property type="entry name" value="TYR_RECOMBINASE"/>
    <property type="match status" value="1"/>
</dbReference>
<feature type="domain" description="Tyr recombinase" evidence="6">
    <location>
        <begin position="193"/>
        <end position="377"/>
    </location>
</feature>
<dbReference type="GO" id="GO:0003677">
    <property type="term" value="F:DNA binding"/>
    <property type="evidence" value="ECO:0007669"/>
    <property type="project" value="UniProtKB-UniRule"/>
</dbReference>
<feature type="domain" description="Core-binding (CB)" evidence="7">
    <location>
        <begin position="93"/>
        <end position="174"/>
    </location>
</feature>
<dbReference type="GO" id="GO:0006310">
    <property type="term" value="P:DNA recombination"/>
    <property type="evidence" value="ECO:0007669"/>
    <property type="project" value="UniProtKB-KW"/>
</dbReference>
<proteinExistence type="inferred from homology"/>
<sequence length="399" mass="45893">MLTDLQIKALKPKDGKPKRKAICDGLVIEARPSGKKVFIFRFQWNKKPQTITLGIYSKSFGLAEARALALKYREQVENGEDPRKGSENLETKTTFKQVAEQWFQKYKGTWKDFARDRHSKSLTRDIYPFIGDKPIDEITKGDLLNIIHPHEELGHHDVAHRIFSRLKTIFEFAVGSSLTSNYPFIGLQKALVPRPKAINQPAVSAHEAHEMLALIRNSAATKINKLYIELLAHLFTRPKELRFAQWCEFDLNQAEWNIPKERMKMAAPHWVPLSPQVLKLLKELRLITGFTPYLFNSPSSKIPQPISETSSRKLLHLTGYKDRHTLHGFRSLASSVLHEQANFKSDAIEAQLAHKVQGVRGIYLRADFKAERRELMNWYSNWLDEGTNDLSGTKLREQC</sequence>
<dbReference type="InterPro" id="IPR025166">
    <property type="entry name" value="Integrase_DNA_bind_dom"/>
</dbReference>
<dbReference type="InterPro" id="IPR013762">
    <property type="entry name" value="Integrase-like_cat_sf"/>
</dbReference>
<dbReference type="Gene3D" id="1.10.443.10">
    <property type="entry name" value="Intergrase catalytic core"/>
    <property type="match status" value="1"/>
</dbReference>
<evidence type="ECO:0000256" key="1">
    <source>
        <dbReference type="ARBA" id="ARBA00008857"/>
    </source>
</evidence>
<dbReference type="InterPro" id="IPR053876">
    <property type="entry name" value="Phage_int_M"/>
</dbReference>
<dbReference type="PANTHER" id="PTHR30629">
    <property type="entry name" value="PROPHAGE INTEGRASE"/>
    <property type="match status" value="1"/>
</dbReference>
<evidence type="ECO:0000313" key="9">
    <source>
        <dbReference type="Proteomes" id="UP000254033"/>
    </source>
</evidence>
<dbReference type="InterPro" id="IPR010998">
    <property type="entry name" value="Integrase_recombinase_N"/>
</dbReference>
<dbReference type="InterPro" id="IPR038488">
    <property type="entry name" value="Integrase_DNA-bd_sf"/>
</dbReference>
<dbReference type="PROSITE" id="PS51900">
    <property type="entry name" value="CB"/>
    <property type="match status" value="1"/>
</dbReference>
<dbReference type="SUPFAM" id="SSF56349">
    <property type="entry name" value="DNA breaking-rejoining enzymes"/>
    <property type="match status" value="1"/>
</dbReference>
<evidence type="ECO:0000259" key="7">
    <source>
        <dbReference type="PROSITE" id="PS51900"/>
    </source>
</evidence>
<dbReference type="PANTHER" id="PTHR30629:SF2">
    <property type="entry name" value="PROPHAGE INTEGRASE INTS-RELATED"/>
    <property type="match status" value="1"/>
</dbReference>
<keyword evidence="2" id="KW-0229">DNA integration</keyword>
<dbReference type="CDD" id="cd00801">
    <property type="entry name" value="INT_P4_C"/>
    <property type="match status" value="1"/>
</dbReference>
<accession>A0A378IR55</accession>
<dbReference type="InterPro" id="IPR002104">
    <property type="entry name" value="Integrase_catalytic"/>
</dbReference>
<comment type="similarity">
    <text evidence="1">Belongs to the 'phage' integrase family.</text>
</comment>